<feature type="coiled-coil region" evidence="1">
    <location>
        <begin position="39"/>
        <end position="98"/>
    </location>
</feature>
<protein>
    <submittedName>
        <fullName evidence="2">Uncharacterized protein</fullName>
    </submittedName>
</protein>
<keyword evidence="3" id="KW-1185">Reference proteome</keyword>
<accession>A0ABN1EWH5</accession>
<dbReference type="RefSeq" id="WP_346161812.1">
    <property type="nucleotide sequence ID" value="NZ_BAAABZ010000102.1"/>
</dbReference>
<dbReference type="EMBL" id="BAAABZ010000102">
    <property type="protein sequence ID" value="GAA0575395.1"/>
    <property type="molecule type" value="Genomic_DNA"/>
</dbReference>
<sequence>MSMDTSHGDVNRRLGELKRDFDYELSAVQSKLSEVEETVERLPYRVDTLESELEEAKEQIGQTTEDLESSVSAVEGAVERVSRRVAALERRARQAADAVVVDLDADPGAELHRLALAVEEGAAAQARILPDWQRAALETPIGQLSRALEERGHHRRTVLRAAKVLATTAADHPGRKAAEHDFKTAAPKAQQAHDRIAPLRQKVEEARPKLEADDNARTRYGKTIGAGERADTKLRTRLRSRLAEAVSGKDLLPVWFETALGPLPPHRNPNTWMETATDLLAYRITYRITDPVVPLGQLPAHAVPRRRSRHEELTRELKRWA</sequence>
<keyword evidence="1" id="KW-0175">Coiled coil</keyword>
<dbReference type="Gene3D" id="1.20.5.340">
    <property type="match status" value="1"/>
</dbReference>
<reference evidence="2 3" key="1">
    <citation type="journal article" date="2019" name="Int. J. Syst. Evol. Microbiol.">
        <title>The Global Catalogue of Microorganisms (GCM) 10K type strain sequencing project: providing services to taxonomists for standard genome sequencing and annotation.</title>
        <authorList>
            <consortium name="The Broad Institute Genomics Platform"/>
            <consortium name="The Broad Institute Genome Sequencing Center for Infectious Disease"/>
            <person name="Wu L."/>
            <person name="Ma J."/>
        </authorList>
    </citation>
    <scope>NUCLEOTIDE SEQUENCE [LARGE SCALE GENOMIC DNA]</scope>
    <source>
        <strain evidence="2 3">JCM 5052</strain>
    </source>
</reference>
<dbReference type="Proteomes" id="UP001501576">
    <property type="component" value="Unassembled WGS sequence"/>
</dbReference>
<proteinExistence type="predicted"/>
<evidence type="ECO:0000313" key="2">
    <source>
        <dbReference type="EMBL" id="GAA0575395.1"/>
    </source>
</evidence>
<name>A0ABN1EWH5_9ACTN</name>
<evidence type="ECO:0000313" key="3">
    <source>
        <dbReference type="Proteomes" id="UP001501576"/>
    </source>
</evidence>
<evidence type="ECO:0000256" key="1">
    <source>
        <dbReference type="SAM" id="Coils"/>
    </source>
</evidence>
<gene>
    <name evidence="2" type="ORF">GCM10010390_92910</name>
</gene>
<organism evidence="2 3">
    <name type="scientific">Streptomyces mordarskii</name>
    <dbReference type="NCBI Taxonomy" id="1226758"/>
    <lineage>
        <taxon>Bacteria</taxon>
        <taxon>Bacillati</taxon>
        <taxon>Actinomycetota</taxon>
        <taxon>Actinomycetes</taxon>
        <taxon>Kitasatosporales</taxon>
        <taxon>Streptomycetaceae</taxon>
        <taxon>Streptomyces</taxon>
    </lineage>
</organism>
<dbReference type="SUPFAM" id="SSF57997">
    <property type="entry name" value="Tropomyosin"/>
    <property type="match status" value="1"/>
</dbReference>
<comment type="caution">
    <text evidence="2">The sequence shown here is derived from an EMBL/GenBank/DDBJ whole genome shotgun (WGS) entry which is preliminary data.</text>
</comment>